<dbReference type="NCBIfam" id="TIGR01855">
    <property type="entry name" value="IMP_synth_hisH"/>
    <property type="match status" value="1"/>
</dbReference>
<keyword evidence="14" id="KW-1185">Reference proteome</keyword>
<evidence type="ECO:0000256" key="11">
    <source>
        <dbReference type="PIRSR" id="PIRSR000495-1"/>
    </source>
</evidence>
<evidence type="ECO:0000256" key="6">
    <source>
        <dbReference type="ARBA" id="ARBA00023102"/>
    </source>
</evidence>
<evidence type="ECO:0000256" key="9">
    <source>
        <dbReference type="ARBA" id="ARBA00049534"/>
    </source>
</evidence>
<dbReference type="KEGG" id="dho:Dia5BBH33_18600"/>
<protein>
    <recommendedName>
        <fullName evidence="10">Imidazole glycerol phosphate synthase subunit HisH</fullName>
        <ecNumber evidence="10">4.3.2.10</ecNumber>
    </recommendedName>
    <alternativeName>
        <fullName evidence="10">IGP synthase glutaminase subunit</fullName>
        <ecNumber evidence="10">3.5.1.2</ecNumber>
    </alternativeName>
    <alternativeName>
        <fullName evidence="10">IGP synthase subunit HisH</fullName>
    </alternativeName>
    <alternativeName>
        <fullName evidence="10">ImGP synthase subunit HisH</fullName>
        <shortName evidence="10">IGPS subunit HisH</shortName>
    </alternativeName>
</protein>
<comment type="catalytic activity">
    <reaction evidence="9 10">
        <text>L-glutamine + H2O = L-glutamate + NH4(+)</text>
        <dbReference type="Rhea" id="RHEA:15889"/>
        <dbReference type="ChEBI" id="CHEBI:15377"/>
        <dbReference type="ChEBI" id="CHEBI:28938"/>
        <dbReference type="ChEBI" id="CHEBI:29985"/>
        <dbReference type="ChEBI" id="CHEBI:58359"/>
        <dbReference type="EC" id="3.5.1.2"/>
    </reaction>
</comment>
<sequence length="205" mass="21934">MKIVIIDYGAGNIANVYHALKRAGSEGIVSSDPLVIADADALILPGVGAMGDAMSRLTESGLSESIRDSVEKGTKLAGICLGMQALYDYSTEGGHVEGLGFLPGHIEEIPAAPGRKVPHMGWNELVFARDHWISRGLPAHPYVYFVHSYYKVPADTEDVIATADYGVPIPAIVGKGNVIGLQFHPEKSGAIGALLLRNILEWFKL</sequence>
<dbReference type="GO" id="GO:0000107">
    <property type="term" value="F:imidazoleglycerol-phosphate synthase activity"/>
    <property type="evidence" value="ECO:0007669"/>
    <property type="project" value="UniProtKB-UniRule"/>
</dbReference>
<dbReference type="EC" id="4.3.2.10" evidence="10"/>
<gene>
    <name evidence="10 13" type="primary">hisH</name>
    <name evidence="13" type="ORF">Dia5BBH33_18600</name>
</gene>
<dbReference type="PIRSF" id="PIRSF000495">
    <property type="entry name" value="Amidotransf_hisH"/>
    <property type="match status" value="1"/>
</dbReference>
<keyword evidence="3 10" id="KW-0028">Amino-acid biosynthesis</keyword>
<dbReference type="GO" id="GO:0005737">
    <property type="term" value="C:cytoplasm"/>
    <property type="evidence" value="ECO:0007669"/>
    <property type="project" value="UniProtKB-SubCell"/>
</dbReference>
<dbReference type="UniPathway" id="UPA00031">
    <property type="reaction ID" value="UER00010"/>
</dbReference>
<proteinExistence type="inferred from homology"/>
<dbReference type="PROSITE" id="PS51273">
    <property type="entry name" value="GATASE_TYPE_1"/>
    <property type="match status" value="1"/>
</dbReference>
<dbReference type="EMBL" id="AP019697">
    <property type="protein sequence ID" value="BBK25925.1"/>
    <property type="molecule type" value="Genomic_DNA"/>
</dbReference>
<dbReference type="PROSITE" id="PS51274">
    <property type="entry name" value="GATASE_COBBQ"/>
    <property type="match status" value="1"/>
</dbReference>
<keyword evidence="4 10" id="KW-0378">Hydrolase</keyword>
<feature type="active site" evidence="10 11">
    <location>
        <position position="186"/>
    </location>
</feature>
<dbReference type="GeneID" id="92717072"/>
<evidence type="ECO:0000256" key="3">
    <source>
        <dbReference type="ARBA" id="ARBA00022605"/>
    </source>
</evidence>
<dbReference type="InterPro" id="IPR017926">
    <property type="entry name" value="GATASE"/>
</dbReference>
<evidence type="ECO:0000256" key="10">
    <source>
        <dbReference type="HAMAP-Rule" id="MF_00278"/>
    </source>
</evidence>
<reference evidence="14" key="1">
    <citation type="submission" date="2019-05" db="EMBL/GenBank/DDBJ databases">
        <title>Complete genome sequencing of Dialister sp. strain 5BBH33.</title>
        <authorList>
            <person name="Sakamoto M."/>
            <person name="Murakami T."/>
            <person name="Mori H."/>
        </authorList>
    </citation>
    <scope>NUCLEOTIDE SEQUENCE [LARGE SCALE GENOMIC DNA]</scope>
    <source>
        <strain evidence="14">5BBH33</strain>
    </source>
</reference>
<evidence type="ECO:0000256" key="4">
    <source>
        <dbReference type="ARBA" id="ARBA00022801"/>
    </source>
</evidence>
<evidence type="ECO:0000256" key="1">
    <source>
        <dbReference type="ARBA" id="ARBA00005091"/>
    </source>
</evidence>
<dbReference type="Proteomes" id="UP000320585">
    <property type="component" value="Chromosome"/>
</dbReference>
<evidence type="ECO:0000256" key="7">
    <source>
        <dbReference type="ARBA" id="ARBA00023239"/>
    </source>
</evidence>
<dbReference type="SUPFAM" id="SSF52317">
    <property type="entry name" value="Class I glutamine amidotransferase-like"/>
    <property type="match status" value="1"/>
</dbReference>
<comment type="subcellular location">
    <subcellularLocation>
        <location evidence="10">Cytoplasm</location>
    </subcellularLocation>
</comment>
<evidence type="ECO:0000259" key="12">
    <source>
        <dbReference type="Pfam" id="PF00117"/>
    </source>
</evidence>
<dbReference type="RefSeq" id="WP_022383215.1">
    <property type="nucleotide sequence ID" value="NZ_AP019697.1"/>
</dbReference>
<feature type="active site" evidence="10 11">
    <location>
        <position position="184"/>
    </location>
</feature>
<keyword evidence="5 10" id="KW-0315">Glutamine amidotransferase</keyword>
<comment type="catalytic activity">
    <reaction evidence="8 10">
        <text>5-[(5-phospho-1-deoxy-D-ribulos-1-ylimino)methylamino]-1-(5-phospho-beta-D-ribosyl)imidazole-4-carboxamide + L-glutamine = D-erythro-1-(imidazol-4-yl)glycerol 3-phosphate + 5-amino-1-(5-phospho-beta-D-ribosyl)imidazole-4-carboxamide + L-glutamate + H(+)</text>
        <dbReference type="Rhea" id="RHEA:24793"/>
        <dbReference type="ChEBI" id="CHEBI:15378"/>
        <dbReference type="ChEBI" id="CHEBI:29985"/>
        <dbReference type="ChEBI" id="CHEBI:58278"/>
        <dbReference type="ChEBI" id="CHEBI:58359"/>
        <dbReference type="ChEBI" id="CHEBI:58475"/>
        <dbReference type="ChEBI" id="CHEBI:58525"/>
        <dbReference type="EC" id="4.3.2.10"/>
    </reaction>
</comment>
<evidence type="ECO:0000256" key="8">
    <source>
        <dbReference type="ARBA" id="ARBA00047838"/>
    </source>
</evidence>
<dbReference type="Gene3D" id="3.40.50.880">
    <property type="match status" value="1"/>
</dbReference>
<dbReference type="InterPro" id="IPR029062">
    <property type="entry name" value="Class_I_gatase-like"/>
</dbReference>
<comment type="subunit">
    <text evidence="2 10">Heterodimer of HisH and HisF.</text>
</comment>
<dbReference type="AlphaFoldDB" id="A0A8D4UVW7"/>
<evidence type="ECO:0000313" key="13">
    <source>
        <dbReference type="EMBL" id="BBK25925.1"/>
    </source>
</evidence>
<dbReference type="GO" id="GO:0004359">
    <property type="term" value="F:glutaminase activity"/>
    <property type="evidence" value="ECO:0007669"/>
    <property type="project" value="UniProtKB-EC"/>
</dbReference>
<dbReference type="CDD" id="cd01748">
    <property type="entry name" value="GATase1_IGP_Synthase"/>
    <property type="match status" value="1"/>
</dbReference>
<accession>A0A8D4UVW7</accession>
<feature type="domain" description="Glutamine amidotransferase" evidence="12">
    <location>
        <begin position="4"/>
        <end position="189"/>
    </location>
</feature>
<name>A0A8D4UVW7_9FIRM</name>
<comment type="pathway">
    <text evidence="1 10">Amino-acid biosynthesis; L-histidine biosynthesis; L-histidine from 5-phospho-alpha-D-ribose 1-diphosphate: step 5/9.</text>
</comment>
<evidence type="ECO:0000256" key="2">
    <source>
        <dbReference type="ARBA" id="ARBA00011152"/>
    </source>
</evidence>
<dbReference type="PANTHER" id="PTHR42701:SF1">
    <property type="entry name" value="IMIDAZOLE GLYCEROL PHOSPHATE SYNTHASE SUBUNIT HISH"/>
    <property type="match status" value="1"/>
</dbReference>
<organism evidence="13 14">
    <name type="scientific">Dialister hominis</name>
    <dbReference type="NCBI Taxonomy" id="2582419"/>
    <lineage>
        <taxon>Bacteria</taxon>
        <taxon>Bacillati</taxon>
        <taxon>Bacillota</taxon>
        <taxon>Negativicutes</taxon>
        <taxon>Veillonellales</taxon>
        <taxon>Veillonellaceae</taxon>
        <taxon>Dialister</taxon>
    </lineage>
</organism>
<feature type="active site" description="Nucleophile" evidence="10 11">
    <location>
        <position position="80"/>
    </location>
</feature>
<dbReference type="OrthoDB" id="9807137at2"/>
<keyword evidence="10" id="KW-0963">Cytoplasm</keyword>
<evidence type="ECO:0000313" key="14">
    <source>
        <dbReference type="Proteomes" id="UP000320585"/>
    </source>
</evidence>
<dbReference type="GO" id="GO:0016829">
    <property type="term" value="F:lyase activity"/>
    <property type="evidence" value="ECO:0007669"/>
    <property type="project" value="UniProtKB-KW"/>
</dbReference>
<dbReference type="InterPro" id="IPR010139">
    <property type="entry name" value="Imidazole-glycPsynth_HisH"/>
</dbReference>
<dbReference type="Pfam" id="PF00117">
    <property type="entry name" value="GATase"/>
    <property type="match status" value="1"/>
</dbReference>
<dbReference type="EC" id="3.5.1.2" evidence="10"/>
<comment type="function">
    <text evidence="10">IGPS catalyzes the conversion of PRFAR and glutamine to IGP, AICAR and glutamate. The HisH subunit catalyzes the hydrolysis of glutamine to glutamate and ammonia as part of the synthesis of IGP and AICAR. The resulting ammonia molecule is channeled to the active site of HisF.</text>
</comment>
<evidence type="ECO:0000256" key="5">
    <source>
        <dbReference type="ARBA" id="ARBA00022962"/>
    </source>
</evidence>
<dbReference type="PANTHER" id="PTHR42701">
    <property type="entry name" value="IMIDAZOLE GLYCEROL PHOSPHATE SYNTHASE SUBUNIT HISH"/>
    <property type="match status" value="1"/>
</dbReference>
<dbReference type="HAMAP" id="MF_00278">
    <property type="entry name" value="HisH"/>
    <property type="match status" value="1"/>
</dbReference>
<dbReference type="GO" id="GO:0000105">
    <property type="term" value="P:L-histidine biosynthetic process"/>
    <property type="evidence" value="ECO:0007669"/>
    <property type="project" value="UniProtKB-UniRule"/>
</dbReference>
<keyword evidence="7 10" id="KW-0456">Lyase</keyword>
<keyword evidence="6 10" id="KW-0368">Histidine biosynthesis</keyword>